<sequence length="74" mass="8103">MRSHEPFPDPEAMRADDVRPVGLDELIGGSDYLTIQAPLTPDTRYLFAADEAARVLTGQISLRGQAFSLLRSSV</sequence>
<accession>A0ABQ4D4V1</accession>
<organism evidence="2 3">
    <name type="scientific">Asanoa siamensis</name>
    <dbReference type="NCBI Taxonomy" id="926357"/>
    <lineage>
        <taxon>Bacteria</taxon>
        <taxon>Bacillati</taxon>
        <taxon>Actinomycetota</taxon>
        <taxon>Actinomycetes</taxon>
        <taxon>Micromonosporales</taxon>
        <taxon>Micromonosporaceae</taxon>
        <taxon>Asanoa</taxon>
    </lineage>
</organism>
<proteinExistence type="predicted"/>
<evidence type="ECO:0000259" key="1">
    <source>
        <dbReference type="Pfam" id="PF02826"/>
    </source>
</evidence>
<comment type="caution">
    <text evidence="2">The sequence shown here is derived from an EMBL/GenBank/DDBJ whole genome shotgun (WGS) entry which is preliminary data.</text>
</comment>
<name>A0ABQ4D4V1_9ACTN</name>
<evidence type="ECO:0000313" key="3">
    <source>
        <dbReference type="Proteomes" id="UP000604117"/>
    </source>
</evidence>
<dbReference type="Pfam" id="PF02826">
    <property type="entry name" value="2-Hacid_dh_C"/>
    <property type="match status" value="1"/>
</dbReference>
<evidence type="ECO:0000313" key="2">
    <source>
        <dbReference type="EMBL" id="GIF78278.1"/>
    </source>
</evidence>
<dbReference type="InterPro" id="IPR006140">
    <property type="entry name" value="D-isomer_DH_NAD-bd"/>
</dbReference>
<dbReference type="Proteomes" id="UP000604117">
    <property type="component" value="Unassembled WGS sequence"/>
</dbReference>
<dbReference type="InterPro" id="IPR036291">
    <property type="entry name" value="NAD(P)-bd_dom_sf"/>
</dbReference>
<feature type="domain" description="D-isomer specific 2-hydroxyacid dehydrogenase NAD-binding" evidence="1">
    <location>
        <begin position="4"/>
        <end position="56"/>
    </location>
</feature>
<dbReference type="SUPFAM" id="SSF51735">
    <property type="entry name" value="NAD(P)-binding Rossmann-fold domains"/>
    <property type="match status" value="1"/>
</dbReference>
<dbReference type="Gene3D" id="3.40.50.720">
    <property type="entry name" value="NAD(P)-binding Rossmann-like Domain"/>
    <property type="match status" value="1"/>
</dbReference>
<reference evidence="2 3" key="1">
    <citation type="submission" date="2021-01" db="EMBL/GenBank/DDBJ databases">
        <title>Whole genome shotgun sequence of Asanoa siamensis NBRC 107932.</title>
        <authorList>
            <person name="Komaki H."/>
            <person name="Tamura T."/>
        </authorList>
    </citation>
    <scope>NUCLEOTIDE SEQUENCE [LARGE SCALE GENOMIC DNA]</scope>
    <source>
        <strain evidence="2 3">NBRC 107932</strain>
    </source>
</reference>
<dbReference type="EMBL" id="BONE01000129">
    <property type="protein sequence ID" value="GIF78278.1"/>
    <property type="molecule type" value="Genomic_DNA"/>
</dbReference>
<keyword evidence="3" id="KW-1185">Reference proteome</keyword>
<protein>
    <recommendedName>
        <fullName evidence="1">D-isomer specific 2-hydroxyacid dehydrogenase NAD-binding domain-containing protein</fullName>
    </recommendedName>
</protein>
<gene>
    <name evidence="2" type="ORF">Asi02nite_77960</name>
</gene>